<dbReference type="EMBL" id="VSRR010040845">
    <property type="protein sequence ID" value="MPC75323.1"/>
    <property type="molecule type" value="Genomic_DNA"/>
</dbReference>
<comment type="caution">
    <text evidence="1">The sequence shown here is derived from an EMBL/GenBank/DDBJ whole genome shotgun (WGS) entry which is preliminary data.</text>
</comment>
<reference evidence="1 2" key="1">
    <citation type="submission" date="2019-05" db="EMBL/GenBank/DDBJ databases">
        <title>Another draft genome of Portunus trituberculatus and its Hox gene families provides insights of decapod evolution.</title>
        <authorList>
            <person name="Jeong J.-H."/>
            <person name="Song I."/>
            <person name="Kim S."/>
            <person name="Choi T."/>
            <person name="Kim D."/>
            <person name="Ryu S."/>
            <person name="Kim W."/>
        </authorList>
    </citation>
    <scope>NUCLEOTIDE SEQUENCE [LARGE SCALE GENOMIC DNA]</scope>
    <source>
        <tissue evidence="1">Muscle</tissue>
    </source>
</reference>
<organism evidence="1 2">
    <name type="scientific">Portunus trituberculatus</name>
    <name type="common">Swimming crab</name>
    <name type="synonym">Neptunus trituberculatus</name>
    <dbReference type="NCBI Taxonomy" id="210409"/>
    <lineage>
        <taxon>Eukaryota</taxon>
        <taxon>Metazoa</taxon>
        <taxon>Ecdysozoa</taxon>
        <taxon>Arthropoda</taxon>
        <taxon>Crustacea</taxon>
        <taxon>Multicrustacea</taxon>
        <taxon>Malacostraca</taxon>
        <taxon>Eumalacostraca</taxon>
        <taxon>Eucarida</taxon>
        <taxon>Decapoda</taxon>
        <taxon>Pleocyemata</taxon>
        <taxon>Brachyura</taxon>
        <taxon>Eubrachyura</taxon>
        <taxon>Portunoidea</taxon>
        <taxon>Portunidae</taxon>
        <taxon>Portuninae</taxon>
        <taxon>Portunus</taxon>
    </lineage>
</organism>
<name>A0A5B7HZA4_PORTR</name>
<gene>
    <name evidence="1" type="ORF">E2C01_069709</name>
</gene>
<sequence>MIPSPRPLGPVAAGWVRWGSEGSSLDLESFTLPLLTRLAHLHRMVPPSPPPSTATLPQTHPVFRKPYVTLFFLVAFPVRV</sequence>
<evidence type="ECO:0000313" key="2">
    <source>
        <dbReference type="Proteomes" id="UP000324222"/>
    </source>
</evidence>
<dbReference type="AlphaFoldDB" id="A0A5B7HZA4"/>
<proteinExistence type="predicted"/>
<evidence type="ECO:0000313" key="1">
    <source>
        <dbReference type="EMBL" id="MPC75323.1"/>
    </source>
</evidence>
<accession>A0A5B7HZA4</accession>
<protein>
    <submittedName>
        <fullName evidence="1">Uncharacterized protein</fullName>
    </submittedName>
</protein>
<dbReference type="Proteomes" id="UP000324222">
    <property type="component" value="Unassembled WGS sequence"/>
</dbReference>
<keyword evidence="2" id="KW-1185">Reference proteome</keyword>